<protein>
    <recommendedName>
        <fullName evidence="9">ETC complex I subunit</fullName>
    </recommendedName>
</protein>
<dbReference type="Proteomes" id="UP000603352">
    <property type="component" value="Unassembled WGS sequence"/>
</dbReference>
<sequence>MDARIYQPAKTAMQSGRGNTRKWVLEMEPATAKRIDPLMGWTSSADTDQQVVLRFDSKEAAIAFARRKGLTYEIFEPHLRAPKIQAYADRFRWDRVR</sequence>
<dbReference type="Gene3D" id="3.30.160.190">
    <property type="entry name" value="atu1810 like domain"/>
    <property type="match status" value="1"/>
</dbReference>
<evidence type="ECO:0000256" key="2">
    <source>
        <dbReference type="ARBA" id="ARBA00022448"/>
    </source>
</evidence>
<dbReference type="EMBL" id="BMDZ01000017">
    <property type="protein sequence ID" value="GGB37464.1"/>
    <property type="molecule type" value="Genomic_DNA"/>
</dbReference>
<keyword evidence="6" id="KW-0472">Membrane</keyword>
<keyword evidence="8" id="KW-1185">Reference proteome</keyword>
<dbReference type="Pfam" id="PF04800">
    <property type="entry name" value="NDUS4"/>
    <property type="match status" value="1"/>
</dbReference>
<gene>
    <name evidence="7" type="ORF">GCM10011505_18680</name>
</gene>
<comment type="caution">
    <text evidence="7">The sequence shown here is derived from an EMBL/GenBank/DDBJ whole genome shotgun (WGS) entry which is preliminary data.</text>
</comment>
<evidence type="ECO:0000313" key="8">
    <source>
        <dbReference type="Proteomes" id="UP000603352"/>
    </source>
</evidence>
<proteinExistence type="predicted"/>
<keyword evidence="3" id="KW-0679">Respiratory chain</keyword>
<evidence type="ECO:0000256" key="3">
    <source>
        <dbReference type="ARBA" id="ARBA00022660"/>
    </source>
</evidence>
<dbReference type="InterPro" id="IPR038532">
    <property type="entry name" value="NDUFS4-like_sf"/>
</dbReference>
<keyword evidence="5" id="KW-0249">Electron transport</keyword>
<dbReference type="RefSeq" id="WP_188577115.1">
    <property type="nucleotide sequence ID" value="NZ_BMDZ01000017.1"/>
</dbReference>
<comment type="subcellular location">
    <subcellularLocation>
        <location evidence="1">Membrane</location>
    </subcellularLocation>
</comment>
<dbReference type="PANTHER" id="PTHR12219">
    <property type="entry name" value="NADH-UBIQUINONE OXIDOREDUCTASE"/>
    <property type="match status" value="1"/>
</dbReference>
<evidence type="ECO:0000313" key="7">
    <source>
        <dbReference type="EMBL" id="GGB37464.1"/>
    </source>
</evidence>
<evidence type="ECO:0000256" key="6">
    <source>
        <dbReference type="ARBA" id="ARBA00023136"/>
    </source>
</evidence>
<dbReference type="InterPro" id="IPR006885">
    <property type="entry name" value="NADH_UbQ_FeS_4_mit-like"/>
</dbReference>
<accession>A0ABQ1II24</accession>
<keyword evidence="2" id="KW-0813">Transport</keyword>
<dbReference type="PANTHER" id="PTHR12219:SF8">
    <property type="entry name" value="NADH DEHYDROGENASE [UBIQUINONE] IRON-SULFUR PROTEIN 4, MITOCHONDRIAL"/>
    <property type="match status" value="1"/>
</dbReference>
<evidence type="ECO:0000256" key="4">
    <source>
        <dbReference type="ARBA" id="ARBA00022946"/>
    </source>
</evidence>
<organism evidence="7 8">
    <name type="scientific">Tistrella bauzanensis</name>
    <dbReference type="NCBI Taxonomy" id="657419"/>
    <lineage>
        <taxon>Bacteria</taxon>
        <taxon>Pseudomonadati</taxon>
        <taxon>Pseudomonadota</taxon>
        <taxon>Alphaproteobacteria</taxon>
        <taxon>Geminicoccales</taxon>
        <taxon>Geminicoccaceae</taxon>
        <taxon>Tistrella</taxon>
    </lineage>
</organism>
<evidence type="ECO:0008006" key="9">
    <source>
        <dbReference type="Google" id="ProtNLM"/>
    </source>
</evidence>
<name>A0ABQ1II24_9PROT</name>
<keyword evidence="4" id="KW-0809">Transit peptide</keyword>
<evidence type="ECO:0000256" key="5">
    <source>
        <dbReference type="ARBA" id="ARBA00022982"/>
    </source>
</evidence>
<evidence type="ECO:0000256" key="1">
    <source>
        <dbReference type="ARBA" id="ARBA00004370"/>
    </source>
</evidence>
<reference evidence="8" key="1">
    <citation type="journal article" date="2019" name="Int. J. Syst. Evol. Microbiol.">
        <title>The Global Catalogue of Microorganisms (GCM) 10K type strain sequencing project: providing services to taxonomists for standard genome sequencing and annotation.</title>
        <authorList>
            <consortium name="The Broad Institute Genomics Platform"/>
            <consortium name="The Broad Institute Genome Sequencing Center for Infectious Disease"/>
            <person name="Wu L."/>
            <person name="Ma J."/>
        </authorList>
    </citation>
    <scope>NUCLEOTIDE SEQUENCE [LARGE SCALE GENOMIC DNA]</scope>
    <source>
        <strain evidence="8">CGMCC 1.10188</strain>
    </source>
</reference>